<dbReference type="Proteomes" id="UP000494265">
    <property type="component" value="Unassembled WGS sequence"/>
</dbReference>
<sequence length="135" mass="15307">MIINDKEYIKVRDAQEGETGWAYYNENGKVILDNEFERIPCGSTLTLAEDEYTIISFTPNPVQAMITEMESDMAKAKRIELADLHELVGCKVKSNLGTGLIKDVDDNSLRAVVEFEDNTTKHWNLATIKEHLITE</sequence>
<reference evidence="1" key="1">
    <citation type="submission" date="2019-10" db="EMBL/GenBank/DDBJ databases">
        <title>Lactobacillus agilis SY212 Whole Genome Sequencing Project.</title>
        <authorList>
            <person name="Suzuki S."/>
            <person name="Endo A."/>
            <person name="Maeno S."/>
            <person name="Shiwa Y."/>
            <person name="Matsutani M."/>
            <person name="Kajikawa A."/>
        </authorList>
    </citation>
    <scope>NUCLEOTIDE SEQUENCE</scope>
    <source>
        <strain evidence="1">SY212</strain>
    </source>
</reference>
<gene>
    <name evidence="1" type="ORF">SY212_03580</name>
</gene>
<comment type="caution">
    <text evidence="1">The sequence shown here is derived from an EMBL/GenBank/DDBJ whole genome shotgun (WGS) entry which is preliminary data.</text>
</comment>
<dbReference type="AlphaFoldDB" id="A0A6F9XJG3"/>
<evidence type="ECO:0000313" key="1">
    <source>
        <dbReference type="EMBL" id="GET05328.1"/>
    </source>
</evidence>
<name>A0A6F9XJG3_9LACO</name>
<proteinExistence type="predicted"/>
<accession>A0A6F9XJG3</accession>
<dbReference type="RefSeq" id="WP_172584181.1">
    <property type="nucleotide sequence ID" value="NZ_BLAM01000054.1"/>
</dbReference>
<protein>
    <submittedName>
        <fullName evidence="1">Uncharacterized protein</fullName>
    </submittedName>
</protein>
<dbReference type="EMBL" id="BLAM01000054">
    <property type="protein sequence ID" value="GET05328.1"/>
    <property type="molecule type" value="Genomic_DNA"/>
</dbReference>
<organism evidence="1">
    <name type="scientific">Ligilactobacillus agilis</name>
    <dbReference type="NCBI Taxonomy" id="1601"/>
    <lineage>
        <taxon>Bacteria</taxon>
        <taxon>Bacillati</taxon>
        <taxon>Bacillota</taxon>
        <taxon>Bacilli</taxon>
        <taxon>Lactobacillales</taxon>
        <taxon>Lactobacillaceae</taxon>
        <taxon>Ligilactobacillus</taxon>
    </lineage>
</organism>